<organism evidence="1 2">
    <name type="scientific">Actinomadura logoneensis</name>
    <dbReference type="NCBI Taxonomy" id="2293572"/>
    <lineage>
        <taxon>Bacteria</taxon>
        <taxon>Bacillati</taxon>
        <taxon>Actinomycetota</taxon>
        <taxon>Actinomycetes</taxon>
        <taxon>Streptosporangiales</taxon>
        <taxon>Thermomonosporaceae</taxon>
        <taxon>Actinomadura</taxon>
    </lineage>
</organism>
<dbReference type="Proteomes" id="UP000261811">
    <property type="component" value="Unassembled WGS sequence"/>
</dbReference>
<evidence type="ECO:0000313" key="2">
    <source>
        <dbReference type="Proteomes" id="UP000261811"/>
    </source>
</evidence>
<name>A0A372JML9_9ACTN</name>
<dbReference type="EMBL" id="QURH01000226">
    <property type="protein sequence ID" value="RFU41200.1"/>
    <property type="molecule type" value="Genomic_DNA"/>
</dbReference>
<proteinExistence type="predicted"/>
<dbReference type="AlphaFoldDB" id="A0A372JML9"/>
<accession>A0A372JML9</accession>
<evidence type="ECO:0000313" key="1">
    <source>
        <dbReference type="EMBL" id="RFU41200.1"/>
    </source>
</evidence>
<reference evidence="1 2" key="1">
    <citation type="submission" date="2018-08" db="EMBL/GenBank/DDBJ databases">
        <title>Actinomadura jelena sp. nov., a novel Actinomycete isolated from soil in Chad.</title>
        <authorList>
            <person name="Shi L."/>
        </authorList>
    </citation>
    <scope>NUCLEOTIDE SEQUENCE [LARGE SCALE GENOMIC DNA]</scope>
    <source>
        <strain evidence="1 2">NEAU-G17</strain>
    </source>
</reference>
<gene>
    <name evidence="1" type="ORF">DZF91_13020</name>
</gene>
<comment type="caution">
    <text evidence="1">The sequence shown here is derived from an EMBL/GenBank/DDBJ whole genome shotgun (WGS) entry which is preliminary data.</text>
</comment>
<protein>
    <submittedName>
        <fullName evidence="1">Uncharacterized protein</fullName>
    </submittedName>
</protein>
<sequence length="63" mass="7238">MVSDWGRDRPFSQELSRSMLILAGARCSRRQSSWSSSTATVAVQPLASRWAFRRLTPQQRWIA</sequence>
<keyword evidence="2" id="KW-1185">Reference proteome</keyword>